<protein>
    <recommendedName>
        <fullName evidence="3">DUF4760 domain-containing protein</fullName>
    </recommendedName>
</protein>
<evidence type="ECO:0000313" key="1">
    <source>
        <dbReference type="EMBL" id="OKH91521.1"/>
    </source>
</evidence>
<dbReference type="RefSeq" id="WP_073793208.1">
    <property type="nucleotide sequence ID" value="NZ_LFBV01000009.1"/>
</dbReference>
<organism evidence="1 2">
    <name type="scientific">Streptomyces uncialis</name>
    <dbReference type="NCBI Taxonomy" id="1048205"/>
    <lineage>
        <taxon>Bacteria</taxon>
        <taxon>Bacillati</taxon>
        <taxon>Actinomycetota</taxon>
        <taxon>Actinomycetes</taxon>
        <taxon>Kitasatosporales</taxon>
        <taxon>Streptomycetaceae</taxon>
        <taxon>Streptomyces</taxon>
    </lineage>
</organism>
<sequence length="173" mass="19200">MPNWLTTVMIAAVTATVAATLTGLLAAPRLEARNRRLQALQLERELFGAATLKIWMYASRLRKLTPPDGSRSSLEGDRSRWLAEIDAASRTLVDCIAPLTYIGPIGRLALRYALSLRGVWLSGRSDAAKLELVAEMAAAAQKIYFTAAWQRPRRTRHAVALERLCDDLVEGRR</sequence>
<comment type="caution">
    <text evidence="1">The sequence shown here is derived from an EMBL/GenBank/DDBJ whole genome shotgun (WGS) entry which is preliminary data.</text>
</comment>
<keyword evidence="2" id="KW-1185">Reference proteome</keyword>
<evidence type="ECO:0008006" key="3">
    <source>
        <dbReference type="Google" id="ProtNLM"/>
    </source>
</evidence>
<reference evidence="1 2" key="1">
    <citation type="submission" date="2015-06" db="EMBL/GenBank/DDBJ databases">
        <title>Cloning and characterization of the uncialamcin biosynthetic gene cluster.</title>
        <authorList>
            <person name="Yan X."/>
            <person name="Huang T."/>
            <person name="Ge H."/>
            <person name="Shen B."/>
        </authorList>
    </citation>
    <scope>NUCLEOTIDE SEQUENCE [LARGE SCALE GENOMIC DNA]</scope>
    <source>
        <strain evidence="1 2">DCA2648</strain>
    </source>
</reference>
<dbReference type="Proteomes" id="UP000186455">
    <property type="component" value="Unassembled WGS sequence"/>
</dbReference>
<accession>A0A1Q4V129</accession>
<dbReference type="EMBL" id="LFBV01000009">
    <property type="protein sequence ID" value="OKH91521.1"/>
    <property type="molecule type" value="Genomic_DNA"/>
</dbReference>
<proteinExistence type="predicted"/>
<evidence type="ECO:0000313" key="2">
    <source>
        <dbReference type="Proteomes" id="UP000186455"/>
    </source>
</evidence>
<name>A0A1Q4V129_9ACTN</name>
<gene>
    <name evidence="1" type="ORF">AB852_28615</name>
</gene>
<dbReference type="AlphaFoldDB" id="A0A1Q4V129"/>